<evidence type="ECO:0000313" key="2">
    <source>
        <dbReference type="Proteomes" id="UP000682802"/>
    </source>
</evidence>
<dbReference type="RefSeq" id="WP_158631175.1">
    <property type="nucleotide sequence ID" value="NZ_CP076129.1"/>
</dbReference>
<dbReference type="EMBL" id="CP076129">
    <property type="protein sequence ID" value="QWG10311.1"/>
    <property type="molecule type" value="Genomic_DNA"/>
</dbReference>
<dbReference type="Proteomes" id="UP000682802">
    <property type="component" value="Chromosome 2"/>
</dbReference>
<organism evidence="1 2">
    <name type="scientific">Flammeovirga kamogawensis</name>
    <dbReference type="NCBI Taxonomy" id="373891"/>
    <lineage>
        <taxon>Bacteria</taxon>
        <taxon>Pseudomonadati</taxon>
        <taxon>Bacteroidota</taxon>
        <taxon>Cytophagia</taxon>
        <taxon>Cytophagales</taxon>
        <taxon>Flammeovirgaceae</taxon>
        <taxon>Flammeovirga</taxon>
    </lineage>
</organism>
<reference evidence="1 2" key="1">
    <citation type="submission" date="2021-05" db="EMBL/GenBank/DDBJ databases">
        <title>Comparative genomic studies on the polysaccharide-degrading batcterial strains of the Flammeovirga genus.</title>
        <authorList>
            <person name="Zewei F."/>
            <person name="Zheng Z."/>
            <person name="Yu L."/>
            <person name="Ruyue G."/>
            <person name="Yanhong M."/>
            <person name="Yuanyuan C."/>
            <person name="Jingyan G."/>
            <person name="Wenjun H."/>
        </authorList>
    </citation>
    <scope>NUCLEOTIDE SEQUENCE [LARGE SCALE GENOMIC DNA]</scope>
    <source>
        <strain evidence="1 2">YS10</strain>
    </source>
</reference>
<evidence type="ECO:0000313" key="1">
    <source>
        <dbReference type="EMBL" id="QWG10311.1"/>
    </source>
</evidence>
<name>A0ABX8H4F1_9BACT</name>
<accession>A0ABX8H4F1</accession>
<gene>
    <name evidence="1" type="ORF">KM029_21750</name>
</gene>
<protein>
    <submittedName>
        <fullName evidence="1">Uncharacterized protein</fullName>
    </submittedName>
</protein>
<proteinExistence type="predicted"/>
<keyword evidence="2" id="KW-1185">Reference proteome</keyword>
<sequence>MGNEKDKAFELEQLQHLSGQEVIEWKGNYKRDKESLLTKSLMLIM</sequence>